<accession>A0A6I6KAS2</accession>
<keyword evidence="2" id="KW-0378">Hydrolase</keyword>
<dbReference type="InterPro" id="IPR029052">
    <property type="entry name" value="Metallo-depent_PP-like"/>
</dbReference>
<dbReference type="EMBL" id="CP046401">
    <property type="protein sequence ID" value="QGY47294.1"/>
    <property type="molecule type" value="Genomic_DNA"/>
</dbReference>
<dbReference type="CDD" id="cd07383">
    <property type="entry name" value="MPP_Dcr2"/>
    <property type="match status" value="1"/>
</dbReference>
<proteinExistence type="predicted"/>
<dbReference type="Gene3D" id="3.60.21.10">
    <property type="match status" value="1"/>
</dbReference>
<evidence type="ECO:0000313" key="3">
    <source>
        <dbReference type="Proteomes" id="UP000428260"/>
    </source>
</evidence>
<protein>
    <submittedName>
        <fullName evidence="2">Phosphohydrolase</fullName>
    </submittedName>
</protein>
<dbReference type="Pfam" id="PF00149">
    <property type="entry name" value="Metallophos"/>
    <property type="match status" value="1"/>
</dbReference>
<dbReference type="GO" id="GO:0016788">
    <property type="term" value="F:hydrolase activity, acting on ester bonds"/>
    <property type="evidence" value="ECO:0007669"/>
    <property type="project" value="TreeGrafter"/>
</dbReference>
<gene>
    <name evidence="2" type="ORF">GM418_27600</name>
</gene>
<feature type="domain" description="Calcineurin-like phosphoesterase" evidence="1">
    <location>
        <begin position="34"/>
        <end position="228"/>
    </location>
</feature>
<dbReference type="PANTHER" id="PTHR32440">
    <property type="entry name" value="PHOSPHATASE DCR2-RELATED-RELATED"/>
    <property type="match status" value="1"/>
</dbReference>
<reference evidence="2 3" key="1">
    <citation type="submission" date="2019-11" db="EMBL/GenBank/DDBJ databases">
        <authorList>
            <person name="Zheng R.K."/>
            <person name="Sun C.M."/>
        </authorList>
    </citation>
    <scope>NUCLEOTIDE SEQUENCE [LARGE SCALE GENOMIC DNA]</scope>
    <source>
        <strain evidence="2 3">WC007</strain>
    </source>
</reference>
<dbReference type="SUPFAM" id="SSF56300">
    <property type="entry name" value="Metallo-dependent phosphatases"/>
    <property type="match status" value="1"/>
</dbReference>
<dbReference type="GO" id="GO:0005737">
    <property type="term" value="C:cytoplasm"/>
    <property type="evidence" value="ECO:0007669"/>
    <property type="project" value="TreeGrafter"/>
</dbReference>
<evidence type="ECO:0000313" key="2">
    <source>
        <dbReference type="EMBL" id="QGY47294.1"/>
    </source>
</evidence>
<name>A0A6I6KAS2_9BACT</name>
<dbReference type="InterPro" id="IPR004843">
    <property type="entry name" value="Calcineurin-like_PHP"/>
</dbReference>
<organism evidence="2 3">
    <name type="scientific">Maribellus comscasis</name>
    <dbReference type="NCBI Taxonomy" id="2681766"/>
    <lineage>
        <taxon>Bacteria</taxon>
        <taxon>Pseudomonadati</taxon>
        <taxon>Bacteroidota</taxon>
        <taxon>Bacteroidia</taxon>
        <taxon>Marinilabiliales</taxon>
        <taxon>Prolixibacteraceae</taxon>
        <taxon>Maribellus</taxon>
    </lineage>
</organism>
<keyword evidence="3" id="KW-1185">Reference proteome</keyword>
<dbReference type="Proteomes" id="UP000428260">
    <property type="component" value="Chromosome"/>
</dbReference>
<dbReference type="RefSeq" id="WP_158871023.1">
    <property type="nucleotide sequence ID" value="NZ_CP046401.1"/>
</dbReference>
<evidence type="ECO:0000259" key="1">
    <source>
        <dbReference type="Pfam" id="PF00149"/>
    </source>
</evidence>
<sequence>MRSIFILLLLCVFPGFMLSAQNKVELKFKPDGEFKIIQFTDTHVNIQKGQNLDIFEQFQKIIELEKPDLALVTGDVVAEDEWEEAYPFFVALFETEKLPWAVVFGNHDSKDSASREAIASFLETLPFCLNVANDGGATGSSNFVLPVYGKSEKAEALLYCLDSNSRSTLTPRVDGYGWFDLSQIEWYNRNSKKYTLLNDGEPLPALAYFHIPLPEYDLAWNDKSASRIGKKREPICCPDINTGMFAAMVQCGDVMGTFVGHDHYNDFVVNYYDIALAYGRASKIRNQKKPGLGSRVVVLKEGKREFDSWIREGTGKKLQECTFPGSFVENTSK</sequence>
<dbReference type="PANTHER" id="PTHR32440:SF11">
    <property type="entry name" value="METALLOPHOSPHOESTERASE DOMAIN-CONTAINING PROTEIN"/>
    <property type="match status" value="1"/>
</dbReference>
<dbReference type="AlphaFoldDB" id="A0A6I6KAS2"/>
<dbReference type="KEGG" id="mcos:GM418_27600"/>